<dbReference type="Gene3D" id="3.90.550.10">
    <property type="entry name" value="Spore Coat Polysaccharide Biosynthesis Protein SpsA, Chain A"/>
    <property type="match status" value="1"/>
</dbReference>
<feature type="transmembrane region" description="Helical" evidence="1">
    <location>
        <begin position="202"/>
        <end position="222"/>
    </location>
</feature>
<feature type="transmembrane region" description="Helical" evidence="1">
    <location>
        <begin position="258"/>
        <end position="275"/>
    </location>
</feature>
<dbReference type="PANTHER" id="PTHR48090:SF7">
    <property type="entry name" value="RFBJ PROTEIN"/>
    <property type="match status" value="1"/>
</dbReference>
<dbReference type="Proteomes" id="UP000034607">
    <property type="component" value="Unassembled WGS sequence"/>
</dbReference>
<evidence type="ECO:0000313" key="4">
    <source>
        <dbReference type="Proteomes" id="UP000034607"/>
    </source>
</evidence>
<accession>A0A0G1RHI8</accession>
<dbReference type="Pfam" id="PF00535">
    <property type="entry name" value="Glycos_transf_2"/>
    <property type="match status" value="1"/>
</dbReference>
<organism evidence="3 4">
    <name type="scientific">Candidatus Amesbacteria bacterium GW2011_GWA2_47_11</name>
    <dbReference type="NCBI Taxonomy" id="1618357"/>
    <lineage>
        <taxon>Bacteria</taxon>
        <taxon>Candidatus Amesiibacteriota</taxon>
    </lineage>
</organism>
<dbReference type="CDD" id="cd04179">
    <property type="entry name" value="DPM_DPG-synthase_like"/>
    <property type="match status" value="1"/>
</dbReference>
<name>A0A0G1RHI8_9BACT</name>
<proteinExistence type="predicted"/>
<comment type="caution">
    <text evidence="3">The sequence shown here is derived from an EMBL/GenBank/DDBJ whole genome shotgun (WGS) entry which is preliminary data.</text>
</comment>
<dbReference type="AlphaFoldDB" id="A0A0G1RHI8"/>
<dbReference type="InterPro" id="IPR029044">
    <property type="entry name" value="Nucleotide-diphossugar_trans"/>
</dbReference>
<keyword evidence="1" id="KW-1133">Transmembrane helix</keyword>
<feature type="transmembrane region" description="Helical" evidence="1">
    <location>
        <begin position="228"/>
        <end position="251"/>
    </location>
</feature>
<evidence type="ECO:0000259" key="2">
    <source>
        <dbReference type="Pfam" id="PF00535"/>
    </source>
</evidence>
<dbReference type="PANTHER" id="PTHR48090">
    <property type="entry name" value="UNDECAPRENYL-PHOSPHATE 4-DEOXY-4-FORMAMIDO-L-ARABINOSE TRANSFERASE-RELATED"/>
    <property type="match status" value="1"/>
</dbReference>
<protein>
    <submittedName>
        <fullName evidence="3">Glycosyl transferase family protein</fullName>
    </submittedName>
</protein>
<feature type="domain" description="Glycosyltransferase 2-like" evidence="2">
    <location>
        <begin position="6"/>
        <end position="155"/>
    </location>
</feature>
<gene>
    <name evidence="3" type="ORF">UX78_C0003G0035</name>
</gene>
<reference evidence="3 4" key="1">
    <citation type="journal article" date="2015" name="Nature">
        <title>rRNA introns, odd ribosomes, and small enigmatic genomes across a large radiation of phyla.</title>
        <authorList>
            <person name="Brown C.T."/>
            <person name="Hug L.A."/>
            <person name="Thomas B.C."/>
            <person name="Sharon I."/>
            <person name="Castelle C.J."/>
            <person name="Singh A."/>
            <person name="Wilkins M.J."/>
            <person name="Williams K.H."/>
            <person name="Banfield J.F."/>
        </authorList>
    </citation>
    <scope>NUCLEOTIDE SEQUENCE [LARGE SCALE GENOMIC DNA]</scope>
</reference>
<evidence type="ECO:0000256" key="1">
    <source>
        <dbReference type="SAM" id="Phobius"/>
    </source>
</evidence>
<dbReference type="SUPFAM" id="SSF53448">
    <property type="entry name" value="Nucleotide-diphospho-sugar transferases"/>
    <property type="match status" value="1"/>
</dbReference>
<keyword evidence="1" id="KW-0472">Membrane</keyword>
<dbReference type="InterPro" id="IPR001173">
    <property type="entry name" value="Glyco_trans_2-like"/>
</dbReference>
<evidence type="ECO:0000313" key="3">
    <source>
        <dbReference type="EMBL" id="KKU56759.1"/>
    </source>
</evidence>
<keyword evidence="1" id="KW-0812">Transmembrane</keyword>
<keyword evidence="3" id="KW-0808">Transferase</keyword>
<dbReference type="EMBL" id="LCNM01000003">
    <property type="protein sequence ID" value="KKU56759.1"/>
    <property type="molecule type" value="Genomic_DNA"/>
</dbReference>
<sequence length="288" mass="32039">MAVKGSIVIPVYNEEQGIEFVLRQAADLNLFSKYEFIVVDDGSTDTTKKTAENYPVKVISHFTRKGYGAAIKTGIRHAKGEKVVIMDGDGQHTLLYLNRLIKLLDDFSLVIGTRDNKSAQDPNRILGKKMIKLIGEYLVEQKLPDFNSGYRGFHRREIMGLLHLMPNGFSFSTTSTLAFIKHGYDITTIPIRVRPRLGRKSNVNLLADGFGTALLVTRMIMLFNPLKIFLPTSIFISLVALGWTLFGVIVGPRIPNSAVLLGVLGMLLFFIGLLADQISLLNVQERVA</sequence>
<dbReference type="InterPro" id="IPR050256">
    <property type="entry name" value="Glycosyltransferase_2"/>
</dbReference>
<dbReference type="GO" id="GO:0016740">
    <property type="term" value="F:transferase activity"/>
    <property type="evidence" value="ECO:0007669"/>
    <property type="project" value="UniProtKB-KW"/>
</dbReference>